<dbReference type="EMBL" id="JACHVY010000006">
    <property type="protein sequence ID" value="MBB2903314.1"/>
    <property type="molecule type" value="Genomic_DNA"/>
</dbReference>
<dbReference type="RefSeq" id="WP_183392920.1">
    <property type="nucleotide sequence ID" value="NZ_JACHVY010000006.1"/>
</dbReference>
<organism evidence="1 2">
    <name type="scientific">Kineococcus radiotolerans</name>
    <dbReference type="NCBI Taxonomy" id="131568"/>
    <lineage>
        <taxon>Bacteria</taxon>
        <taxon>Bacillati</taxon>
        <taxon>Actinomycetota</taxon>
        <taxon>Actinomycetes</taxon>
        <taxon>Kineosporiales</taxon>
        <taxon>Kineosporiaceae</taxon>
        <taxon>Kineococcus</taxon>
    </lineage>
</organism>
<dbReference type="AlphaFoldDB" id="A0A7W4TQM9"/>
<dbReference type="Proteomes" id="UP000533269">
    <property type="component" value="Unassembled WGS sequence"/>
</dbReference>
<sequence>MDATWTAEVLALYDAVVTAVHRAGATGSFTFEDPAGTVVALHLQCPFRLLWDGVLAIGSHDVHHTRQDLTGEESDGLDTVYDQRTGTLNAALLTARPRVTGASVGEAGALSVTWEPGFRLEVFPDCSGHIEMWRTFRLADGARHYTYPARLDQREGCAPTPAGAPVHTATGTSCDVDPDTIRLPWVEYGRT</sequence>
<evidence type="ECO:0000313" key="2">
    <source>
        <dbReference type="Proteomes" id="UP000533269"/>
    </source>
</evidence>
<protein>
    <submittedName>
        <fullName evidence="1">Uncharacterized protein</fullName>
    </submittedName>
</protein>
<gene>
    <name evidence="1" type="ORF">FHR75_004156</name>
</gene>
<reference evidence="1 2" key="2">
    <citation type="submission" date="2020-08" db="EMBL/GenBank/DDBJ databases">
        <authorList>
            <person name="Partida-Martinez L."/>
            <person name="Huntemann M."/>
            <person name="Clum A."/>
            <person name="Wang J."/>
            <person name="Palaniappan K."/>
            <person name="Ritter S."/>
            <person name="Chen I.-M."/>
            <person name="Stamatis D."/>
            <person name="Reddy T."/>
            <person name="O'Malley R."/>
            <person name="Daum C."/>
            <person name="Shapiro N."/>
            <person name="Ivanova N."/>
            <person name="Kyrpides N."/>
            <person name="Woyke T."/>
        </authorList>
    </citation>
    <scope>NUCLEOTIDE SEQUENCE [LARGE SCALE GENOMIC DNA]</scope>
    <source>
        <strain evidence="1 2">AS2.23</strain>
    </source>
</reference>
<evidence type="ECO:0000313" key="1">
    <source>
        <dbReference type="EMBL" id="MBB2903314.1"/>
    </source>
</evidence>
<reference evidence="1 2" key="1">
    <citation type="submission" date="2020-08" db="EMBL/GenBank/DDBJ databases">
        <title>The Agave Microbiome: Exploring the role of microbial communities in plant adaptations to desert environments.</title>
        <authorList>
            <person name="Partida-Martinez L.P."/>
        </authorList>
    </citation>
    <scope>NUCLEOTIDE SEQUENCE [LARGE SCALE GENOMIC DNA]</scope>
    <source>
        <strain evidence="1 2">AS2.23</strain>
    </source>
</reference>
<accession>A0A7W4TQM9</accession>
<proteinExistence type="predicted"/>
<name>A0A7W4TQM9_KINRA</name>
<comment type="caution">
    <text evidence="1">The sequence shown here is derived from an EMBL/GenBank/DDBJ whole genome shotgun (WGS) entry which is preliminary data.</text>
</comment>